<evidence type="ECO:0000313" key="4">
    <source>
        <dbReference type="Proteomes" id="UP000182427"/>
    </source>
</evidence>
<organism evidence="3 4">
    <name type="scientific">Terriglobus roseus</name>
    <dbReference type="NCBI Taxonomy" id="392734"/>
    <lineage>
        <taxon>Bacteria</taxon>
        <taxon>Pseudomonadati</taxon>
        <taxon>Acidobacteriota</taxon>
        <taxon>Terriglobia</taxon>
        <taxon>Terriglobales</taxon>
        <taxon>Acidobacteriaceae</taxon>
        <taxon>Terriglobus</taxon>
    </lineage>
</organism>
<dbReference type="Pfam" id="PF06439">
    <property type="entry name" value="3keto-disac_hyd"/>
    <property type="match status" value="1"/>
</dbReference>
<sequence>MRWIYTSVLVLSSAALMAQSPATPRPTGGPKPQAVPTDWNNHDGYTSLFDGSTLSGWAGDAKVWSVEDNAIVGQYKSPEGGRNPETFLILQGKEPADFDLRLEIKLQGVTADSGIQYRSYIAPPTPPRPGAPAMPQADPRYIVGGYQCDANFIGNYTGQVVDGHGRIIVASRSEVVHAETGKPMERIAVVGTREELGGYWHPNEWNQMEIIARGHVLTHILNGHVMAVFIDDDTTKLREKGLIALQTAGSGTVKISFRNLWLKDLQ</sequence>
<gene>
    <name evidence="3" type="ORF">SAMN05444167_0914</name>
</gene>
<evidence type="ECO:0000259" key="2">
    <source>
        <dbReference type="Pfam" id="PF06439"/>
    </source>
</evidence>
<feature type="chain" id="PRO_5009241259" description="3-keto-alpha-glucoside-1,2-lyase/3-keto-2-hydroxy-glucal hydratase domain-containing protein" evidence="1">
    <location>
        <begin position="19"/>
        <end position="266"/>
    </location>
</feature>
<name>A0A1G7H5P3_9BACT</name>
<dbReference type="OrthoDB" id="114530at2"/>
<dbReference type="GO" id="GO:0016787">
    <property type="term" value="F:hydrolase activity"/>
    <property type="evidence" value="ECO:0007669"/>
    <property type="project" value="InterPro"/>
</dbReference>
<accession>A0A1G7H5P3</accession>
<evidence type="ECO:0000313" key="3">
    <source>
        <dbReference type="EMBL" id="SDE95449.1"/>
    </source>
</evidence>
<feature type="domain" description="3-keto-alpha-glucoside-1,2-lyase/3-keto-2-hydroxy-glucal hydratase" evidence="2">
    <location>
        <begin position="44"/>
        <end position="263"/>
    </location>
</feature>
<keyword evidence="4" id="KW-1185">Reference proteome</keyword>
<reference evidence="3 4" key="1">
    <citation type="submission" date="2016-10" db="EMBL/GenBank/DDBJ databases">
        <authorList>
            <person name="de Groot N.N."/>
        </authorList>
    </citation>
    <scope>NUCLEOTIDE SEQUENCE [LARGE SCALE GENOMIC DNA]</scope>
    <source>
        <strain evidence="3 4">GAS232</strain>
    </source>
</reference>
<protein>
    <recommendedName>
        <fullName evidence="2">3-keto-alpha-glucoside-1,2-lyase/3-keto-2-hydroxy-glucal hydratase domain-containing protein</fullName>
    </recommendedName>
</protein>
<dbReference type="EMBL" id="LT629690">
    <property type="protein sequence ID" value="SDE95449.1"/>
    <property type="molecule type" value="Genomic_DNA"/>
</dbReference>
<dbReference type="Gene3D" id="2.60.120.560">
    <property type="entry name" value="Exo-inulinase, domain 1"/>
    <property type="match status" value="1"/>
</dbReference>
<dbReference type="InterPro" id="IPR010496">
    <property type="entry name" value="AL/BT2_dom"/>
</dbReference>
<proteinExistence type="predicted"/>
<dbReference type="RefSeq" id="WP_083344116.1">
    <property type="nucleotide sequence ID" value="NZ_LT629690.1"/>
</dbReference>
<keyword evidence="1" id="KW-0732">Signal</keyword>
<evidence type="ECO:0000256" key="1">
    <source>
        <dbReference type="SAM" id="SignalP"/>
    </source>
</evidence>
<dbReference type="AlphaFoldDB" id="A0A1G7H5P3"/>
<feature type="signal peptide" evidence="1">
    <location>
        <begin position="1"/>
        <end position="18"/>
    </location>
</feature>
<dbReference type="Proteomes" id="UP000182427">
    <property type="component" value="Chromosome I"/>
</dbReference>